<organism evidence="1">
    <name type="scientific">Hexamita inflata</name>
    <dbReference type="NCBI Taxonomy" id="28002"/>
    <lineage>
        <taxon>Eukaryota</taxon>
        <taxon>Metamonada</taxon>
        <taxon>Diplomonadida</taxon>
        <taxon>Hexamitidae</taxon>
        <taxon>Hexamitinae</taxon>
        <taxon>Hexamita</taxon>
    </lineage>
</organism>
<reference evidence="1" key="1">
    <citation type="submission" date="2023-06" db="EMBL/GenBank/DDBJ databases">
        <authorList>
            <person name="Kurt Z."/>
        </authorList>
    </citation>
    <scope>NUCLEOTIDE SEQUENCE</scope>
</reference>
<dbReference type="EMBL" id="CAXDID020000147">
    <property type="protein sequence ID" value="CAL6040934.1"/>
    <property type="molecule type" value="Genomic_DNA"/>
</dbReference>
<evidence type="ECO:0000313" key="1">
    <source>
        <dbReference type="EMBL" id="CAI9943249.1"/>
    </source>
</evidence>
<evidence type="ECO:0000313" key="3">
    <source>
        <dbReference type="Proteomes" id="UP001642409"/>
    </source>
</evidence>
<name>A0AA86Q0S5_9EUKA</name>
<dbReference type="EMBL" id="CATOUU010000714">
    <property type="protein sequence ID" value="CAI9943249.1"/>
    <property type="molecule type" value="Genomic_DNA"/>
</dbReference>
<proteinExistence type="predicted"/>
<dbReference type="AlphaFoldDB" id="A0AA86Q0S5"/>
<dbReference type="Proteomes" id="UP001642409">
    <property type="component" value="Unassembled WGS sequence"/>
</dbReference>
<accession>A0AA86Q0S5</accession>
<evidence type="ECO:0000313" key="2">
    <source>
        <dbReference type="EMBL" id="CAL6040934.1"/>
    </source>
</evidence>
<keyword evidence="3" id="KW-1185">Reference proteome</keyword>
<comment type="caution">
    <text evidence="1">The sequence shown here is derived from an EMBL/GenBank/DDBJ whole genome shotgun (WGS) entry which is preliminary data.</text>
</comment>
<reference evidence="2 3" key="2">
    <citation type="submission" date="2024-07" db="EMBL/GenBank/DDBJ databases">
        <authorList>
            <person name="Akdeniz Z."/>
        </authorList>
    </citation>
    <scope>NUCLEOTIDE SEQUENCE [LARGE SCALE GENOMIC DNA]</scope>
</reference>
<sequence>MFLLHIYYKSIVPIKSYSCNQQIIEPNNQQIGYCEKILSMNAKIFKGLLYFQLNSNQMFIFSQNVKNSKFSIKVENLISFSIFGFSNQLQLVNVKINVSLQLTVVEAALLCHQCNIISQDGIFVFIANGNRIGGLILCSESEIQVLNTSLQFRINGLEQGGIVQRINKYVNIFLADVNISGSFNTDSLIGNIVAHILDSLIITTKNYFICSNSANNYATINEITNWNLVGIINIECFTYGLCLPNLQNGQIVNNQLICLNDFIFMEDSCQCKPDFVLNGTVCINILQFVDGLNSNLQQFSNNIGQNFSQLNNQKDINISTFESQLLASINSINTSMQNNYIESYQSLTNCSQTIINKINYYDDIIYDNQSIFNNHLNNQINISAEQIVQSNSSIFNNITINEIILDQVISNISSTLDDELSDIQKQLSDSIYDTKKDMHNKIYNAKQMLNREIQRIKCIHGDCENIQGIIVTGINNTLYCSNNTQASHVCDVYNSFRTVTVPGTCKLKLNAVSGNLDLYTYCCSPQGYWNEETDECEYVTYTSQ</sequence>
<gene>
    <name evidence="1" type="ORF">HINF_LOCUS30894</name>
    <name evidence="2" type="ORF">HINF_LOCUS38587</name>
</gene>
<protein>
    <submittedName>
        <fullName evidence="2">Hypothetical_protein</fullName>
    </submittedName>
</protein>